<accession>A0A183BD05</accession>
<organism evidence="3">
    <name type="scientific">Echinostoma caproni</name>
    <dbReference type="NCBI Taxonomy" id="27848"/>
    <lineage>
        <taxon>Eukaryota</taxon>
        <taxon>Metazoa</taxon>
        <taxon>Spiralia</taxon>
        <taxon>Lophotrochozoa</taxon>
        <taxon>Platyhelminthes</taxon>
        <taxon>Trematoda</taxon>
        <taxon>Digenea</taxon>
        <taxon>Plagiorchiida</taxon>
        <taxon>Echinostomata</taxon>
        <taxon>Echinostomatoidea</taxon>
        <taxon>Echinostomatidae</taxon>
        <taxon>Echinostoma</taxon>
    </lineage>
</organism>
<dbReference type="WBParaSite" id="ECPE_0001713401-mRNA-1">
    <property type="protein sequence ID" value="ECPE_0001713401-mRNA-1"/>
    <property type="gene ID" value="ECPE_0001713401"/>
</dbReference>
<keyword evidence="2" id="KW-1185">Reference proteome</keyword>
<protein>
    <submittedName>
        <fullName evidence="3">Peptidase A2 domain-containing protein</fullName>
    </submittedName>
</protein>
<dbReference type="SUPFAM" id="SSF50630">
    <property type="entry name" value="Acid proteases"/>
    <property type="match status" value="1"/>
</dbReference>
<evidence type="ECO:0000313" key="3">
    <source>
        <dbReference type="WBParaSite" id="ECPE_0001713401-mRNA-1"/>
    </source>
</evidence>
<dbReference type="AlphaFoldDB" id="A0A183BD05"/>
<gene>
    <name evidence="1" type="ORF">ECPE_LOCUS17090</name>
</gene>
<dbReference type="InterPro" id="IPR021109">
    <property type="entry name" value="Peptidase_aspartic_dom_sf"/>
</dbReference>
<reference evidence="1 2" key="2">
    <citation type="submission" date="2018-11" db="EMBL/GenBank/DDBJ databases">
        <authorList>
            <consortium name="Pathogen Informatics"/>
        </authorList>
    </citation>
    <scope>NUCLEOTIDE SEQUENCE [LARGE SCALE GENOMIC DNA]</scope>
    <source>
        <strain evidence="1 2">Egypt</strain>
    </source>
</reference>
<dbReference type="Proteomes" id="UP000272942">
    <property type="component" value="Unassembled WGS sequence"/>
</dbReference>
<reference evidence="3" key="1">
    <citation type="submission" date="2016-06" db="UniProtKB">
        <authorList>
            <consortium name="WormBaseParasite"/>
        </authorList>
    </citation>
    <scope>IDENTIFICATION</scope>
</reference>
<proteinExistence type="predicted"/>
<dbReference type="EMBL" id="UZAN01067449">
    <property type="protein sequence ID" value="VDP94372.1"/>
    <property type="molecule type" value="Genomic_DNA"/>
</dbReference>
<evidence type="ECO:0000313" key="2">
    <source>
        <dbReference type="Proteomes" id="UP000272942"/>
    </source>
</evidence>
<name>A0A183BD05_9TREM</name>
<dbReference type="OrthoDB" id="5978043at2759"/>
<sequence length="155" mass="16768">MPKCNLIDSHIPTADENSRPNYTLPTTEPNGQFVFATLRFESGVEHRFIMDTGSSESIPPKSALAAICPNVVLAPTSVHIHGVTGRQLQLLGETTLCVHSESGMSTPIRFLVSAHSPSILGLPALRLLQGSITLHTNNDMPITPHLLNLIVQCVR</sequence>
<evidence type="ECO:0000313" key="1">
    <source>
        <dbReference type="EMBL" id="VDP94372.1"/>
    </source>
</evidence>